<dbReference type="InterPro" id="IPR037250">
    <property type="entry name" value="NEAT_dom_sf"/>
</dbReference>
<dbReference type="AlphaFoldDB" id="A0A1G6A3B4"/>
<dbReference type="GO" id="GO:0020037">
    <property type="term" value="F:heme binding"/>
    <property type="evidence" value="ECO:0007669"/>
    <property type="project" value="InterPro"/>
</dbReference>
<evidence type="ECO:0000256" key="1">
    <source>
        <dbReference type="SAM" id="MobiDB-lite"/>
    </source>
</evidence>
<dbReference type="Proteomes" id="UP000199228">
    <property type="component" value="Unassembled WGS sequence"/>
</dbReference>
<dbReference type="EMBL" id="FMXR01000004">
    <property type="protein sequence ID" value="SDB02840.1"/>
    <property type="molecule type" value="Genomic_DNA"/>
</dbReference>
<accession>A0A1G6A3B4</accession>
<evidence type="ECO:0000256" key="2">
    <source>
        <dbReference type="SAM" id="Phobius"/>
    </source>
</evidence>
<evidence type="ECO:0000259" key="4">
    <source>
        <dbReference type="Pfam" id="PF11545"/>
    </source>
</evidence>
<dbReference type="Pfam" id="PF11545">
    <property type="entry name" value="HemeBinding_Shp"/>
    <property type="match status" value="1"/>
</dbReference>
<gene>
    <name evidence="5" type="ORF">SAMN02910417_00206</name>
</gene>
<feature type="signal peptide" evidence="3">
    <location>
        <begin position="1"/>
        <end position="32"/>
    </location>
</feature>
<evidence type="ECO:0000256" key="3">
    <source>
        <dbReference type="SAM" id="SignalP"/>
    </source>
</evidence>
<keyword evidence="3" id="KW-0732">Signal</keyword>
<evidence type="ECO:0000313" key="5">
    <source>
        <dbReference type="EMBL" id="SDB02840.1"/>
    </source>
</evidence>
<keyword evidence="6" id="KW-1185">Reference proteome</keyword>
<feature type="compositionally biased region" description="Acidic residues" evidence="1">
    <location>
        <begin position="190"/>
        <end position="216"/>
    </location>
</feature>
<reference evidence="5 6" key="1">
    <citation type="submission" date="2016-10" db="EMBL/GenBank/DDBJ databases">
        <authorList>
            <person name="de Groot N.N."/>
        </authorList>
    </citation>
    <scope>NUCLEOTIDE SEQUENCE [LARGE SCALE GENOMIC DNA]</scope>
    <source>
        <strain evidence="5 6">DSM 3217</strain>
    </source>
</reference>
<evidence type="ECO:0000313" key="6">
    <source>
        <dbReference type="Proteomes" id="UP000199228"/>
    </source>
</evidence>
<feature type="region of interest" description="Disordered" evidence="1">
    <location>
        <begin position="185"/>
        <end position="247"/>
    </location>
</feature>
<dbReference type="RefSeq" id="WP_242870499.1">
    <property type="nucleotide sequence ID" value="NZ_FMXR01000004.1"/>
</dbReference>
<sequence>MFGKINQKTILIWAVGLCMVGMFLLRPLPALAAAGTVYTVDVVRSYSHPVTGEIEDAGGESGAATGQGMVEGVVKSTGIMEITDSGSYYITVELSLIDETSDQKFQVQKQGDTSWSNPELGITGTGSDSNGTTDYVCIKLPSKDGIVRCSMYVEQMGREVVFYFYAENLTEGNSTGLPATLVTTASKSDAEDEEKEDTSEEELTETAGDTSEEELTESAGDTSENQGLTLSTEREVSDTEEDDAGGGNRSFAEQLALNIISGVVVGLILLFAAAGIVYLFLKKRKEWFYDAFDDPDWEDEDKDHE</sequence>
<protein>
    <submittedName>
        <fullName evidence="5">Cell surface heme-binding protein Shp</fullName>
    </submittedName>
</protein>
<dbReference type="Gene3D" id="2.60.40.1850">
    <property type="match status" value="1"/>
</dbReference>
<feature type="transmembrane region" description="Helical" evidence="2">
    <location>
        <begin position="259"/>
        <end position="281"/>
    </location>
</feature>
<feature type="chain" id="PRO_5011488951" evidence="3">
    <location>
        <begin position="33"/>
        <end position="305"/>
    </location>
</feature>
<dbReference type="InterPro" id="IPR020985">
    <property type="entry name" value="Cell_surface_Shp_haem-bd"/>
</dbReference>
<organism evidence="5 6">
    <name type="scientific">Eubacterium oxidoreducens</name>
    <dbReference type="NCBI Taxonomy" id="1732"/>
    <lineage>
        <taxon>Bacteria</taxon>
        <taxon>Bacillati</taxon>
        <taxon>Bacillota</taxon>
        <taxon>Clostridia</taxon>
        <taxon>Eubacteriales</taxon>
        <taxon>Eubacteriaceae</taxon>
        <taxon>Eubacterium</taxon>
    </lineage>
</organism>
<name>A0A1G6A3B4_EUBOX</name>
<keyword evidence="2" id="KW-0812">Transmembrane</keyword>
<feature type="domain" description="Cell surface protein Shp haem-binding" evidence="4">
    <location>
        <begin position="35"/>
        <end position="175"/>
    </location>
</feature>
<feature type="compositionally biased region" description="Polar residues" evidence="1">
    <location>
        <begin position="219"/>
        <end position="231"/>
    </location>
</feature>
<dbReference type="STRING" id="1732.SAMN02910417_00206"/>
<keyword evidence="2" id="KW-1133">Transmembrane helix</keyword>
<proteinExistence type="predicted"/>
<keyword evidence="2" id="KW-0472">Membrane</keyword>